<dbReference type="GO" id="GO:0046872">
    <property type="term" value="F:metal ion binding"/>
    <property type="evidence" value="ECO:0007669"/>
    <property type="project" value="UniProtKB-KW"/>
</dbReference>
<keyword evidence="7" id="KW-0249">Electron transport</keyword>
<dbReference type="Gene3D" id="3.40.50.80">
    <property type="entry name" value="Nucleotide-binding domain of ferredoxin-NADP reductase (FNR) module"/>
    <property type="match status" value="1"/>
</dbReference>
<keyword evidence="15" id="KW-1185">Reference proteome</keyword>
<keyword evidence="14" id="KW-0560">Oxidoreductase</keyword>
<dbReference type="InterPro" id="IPR017938">
    <property type="entry name" value="Riboflavin_synthase-like_b-brl"/>
</dbReference>
<dbReference type="InterPro" id="IPR050353">
    <property type="entry name" value="PyrK_electron_transfer"/>
</dbReference>
<protein>
    <submittedName>
        <fullName evidence="14">Dihydroorotate oxidase B, electron transfer subunit</fullName>
        <ecNumber evidence="14">1.3.98.1</ecNumber>
    </submittedName>
</protein>
<dbReference type="SUPFAM" id="SSF63380">
    <property type="entry name" value="Riboflavin synthase domain-like"/>
    <property type="match status" value="1"/>
</dbReference>
<dbReference type="EC" id="1.3.98.1" evidence="14"/>
<feature type="binding site" evidence="12">
    <location>
        <position position="242"/>
    </location>
    <ligand>
        <name>[2Fe-2S] cluster</name>
        <dbReference type="ChEBI" id="CHEBI:190135"/>
    </ligand>
</feature>
<dbReference type="Gene3D" id="2.40.30.10">
    <property type="entry name" value="Translation factors"/>
    <property type="match status" value="1"/>
</dbReference>
<evidence type="ECO:0000256" key="4">
    <source>
        <dbReference type="ARBA" id="ARBA00022714"/>
    </source>
</evidence>
<dbReference type="SUPFAM" id="SSF52343">
    <property type="entry name" value="Ferredoxin reductase-like, C-terminal NADP-linked domain"/>
    <property type="match status" value="1"/>
</dbReference>
<feature type="binding site" evidence="11">
    <location>
        <begin position="71"/>
        <end position="73"/>
    </location>
    <ligand>
        <name>FAD</name>
        <dbReference type="ChEBI" id="CHEBI:57692"/>
    </ligand>
</feature>
<dbReference type="InterPro" id="IPR017927">
    <property type="entry name" value="FAD-bd_FR_type"/>
</dbReference>
<dbReference type="GO" id="GO:0006221">
    <property type="term" value="P:pyrimidine nucleotide biosynthetic process"/>
    <property type="evidence" value="ECO:0007669"/>
    <property type="project" value="InterPro"/>
</dbReference>
<dbReference type="GO" id="GO:1990663">
    <property type="term" value="F:dihydroorotate dehydrogenase (fumarate) activity"/>
    <property type="evidence" value="ECO:0007669"/>
    <property type="project" value="UniProtKB-EC"/>
</dbReference>
<dbReference type="OrthoDB" id="9796486at2"/>
<keyword evidence="6 11" id="KW-0274">FAD</keyword>
<keyword evidence="3 11" id="KW-0285">Flavoprotein</keyword>
<feature type="domain" description="FAD-binding FR-type" evidence="13">
    <location>
        <begin position="3"/>
        <end position="103"/>
    </location>
</feature>
<dbReference type="Pfam" id="PF00970">
    <property type="entry name" value="FAD_binding_6"/>
    <property type="match status" value="1"/>
</dbReference>
<feature type="binding site" evidence="12">
    <location>
        <position position="239"/>
    </location>
    <ligand>
        <name>[2Fe-2S] cluster</name>
        <dbReference type="ChEBI" id="CHEBI:190135"/>
    </ligand>
</feature>
<dbReference type="InterPro" id="IPR019480">
    <property type="entry name" value="Dihydroorotate_DH_Fe-S-bd"/>
</dbReference>
<feature type="binding site" evidence="11">
    <location>
        <begin position="54"/>
        <end position="57"/>
    </location>
    <ligand>
        <name>FAD</name>
        <dbReference type="ChEBI" id="CHEBI:57692"/>
    </ligand>
</feature>
<keyword evidence="8 12" id="KW-0408">Iron</keyword>
<dbReference type="InterPro" id="IPR008333">
    <property type="entry name" value="Cbr1-like_FAD-bd_dom"/>
</dbReference>
<dbReference type="Gene3D" id="2.10.240.10">
    <property type="entry name" value="Dihydroorotate dehydrogenase, electron transfer subunit"/>
    <property type="match status" value="1"/>
</dbReference>
<dbReference type="InterPro" id="IPR001433">
    <property type="entry name" value="OxRdtase_FAD/NAD-bd"/>
</dbReference>
<dbReference type="InterPro" id="IPR012165">
    <property type="entry name" value="Cyt_c3_hydrogenase_gsu"/>
</dbReference>
<dbReference type="CDD" id="cd06218">
    <property type="entry name" value="DHOD_e_trans"/>
    <property type="match status" value="1"/>
</dbReference>
<dbReference type="EMBL" id="CP000478">
    <property type="protein sequence ID" value="ABK18529.1"/>
    <property type="molecule type" value="Genomic_DNA"/>
</dbReference>
<feature type="binding site" evidence="11">
    <location>
        <begin position="78"/>
        <end position="79"/>
    </location>
    <ligand>
        <name>FAD</name>
        <dbReference type="ChEBI" id="CHEBI:57692"/>
    </ligand>
</feature>
<dbReference type="PANTHER" id="PTHR43513">
    <property type="entry name" value="DIHYDROOROTATE DEHYDROGENASE B (NAD(+)), ELECTRON TRANSFER SUBUNIT"/>
    <property type="match status" value="1"/>
</dbReference>
<evidence type="ECO:0000256" key="12">
    <source>
        <dbReference type="PIRSR" id="PIRSR006816-2"/>
    </source>
</evidence>
<feature type="binding site" evidence="12">
    <location>
        <position position="234"/>
    </location>
    <ligand>
        <name>[2Fe-2S] cluster</name>
        <dbReference type="ChEBI" id="CHEBI:190135"/>
    </ligand>
</feature>
<dbReference type="GO" id="GO:0051537">
    <property type="term" value="F:2 iron, 2 sulfur cluster binding"/>
    <property type="evidence" value="ECO:0007669"/>
    <property type="project" value="UniProtKB-KW"/>
</dbReference>
<reference evidence="14 15" key="1">
    <citation type="submission" date="2006-10" db="EMBL/GenBank/DDBJ databases">
        <title>Complete sequence of Syntrophobacter fumaroxidans MPOB.</title>
        <authorList>
            <consortium name="US DOE Joint Genome Institute"/>
            <person name="Copeland A."/>
            <person name="Lucas S."/>
            <person name="Lapidus A."/>
            <person name="Barry K."/>
            <person name="Detter J.C."/>
            <person name="Glavina del Rio T."/>
            <person name="Hammon N."/>
            <person name="Israni S."/>
            <person name="Pitluck S."/>
            <person name="Goltsman E.G."/>
            <person name="Martinez M."/>
            <person name="Schmutz J."/>
            <person name="Larimer F."/>
            <person name="Land M."/>
            <person name="Hauser L."/>
            <person name="Kyrpides N."/>
            <person name="Kim E."/>
            <person name="Boone D.R."/>
            <person name="Brockman F."/>
            <person name="Culley D."/>
            <person name="Ferry J."/>
            <person name="Gunsalus R."/>
            <person name="McInerney M.J."/>
            <person name="Morrison M."/>
            <person name="Plugge C."/>
            <person name="Rohlin L."/>
            <person name="Scholten J."/>
            <person name="Sieber J."/>
            <person name="Stams A.J.M."/>
            <person name="Worm P."/>
            <person name="Henstra A.M."/>
            <person name="Richardson P."/>
        </authorList>
    </citation>
    <scope>NUCLEOTIDE SEQUENCE [LARGE SCALE GENOMIC DNA]</scope>
    <source>
        <strain evidence="15">DSM 10017 / MPOB</strain>
    </source>
</reference>
<dbReference type="InParanoid" id="A0LM77"/>
<gene>
    <name evidence="14" type="ordered locus">Sfum_2851</name>
</gene>
<dbReference type="GO" id="GO:0050660">
    <property type="term" value="F:flavin adenine dinucleotide binding"/>
    <property type="evidence" value="ECO:0007669"/>
    <property type="project" value="InterPro"/>
</dbReference>
<dbReference type="PIRSF" id="PIRSF006816">
    <property type="entry name" value="Cyc3_hyd_g"/>
    <property type="match status" value="1"/>
</dbReference>
<evidence type="ECO:0000256" key="8">
    <source>
        <dbReference type="ARBA" id="ARBA00023004"/>
    </source>
</evidence>
<dbReference type="HOGENOM" id="CLU_003827_1_2_7"/>
<evidence type="ECO:0000313" key="14">
    <source>
        <dbReference type="EMBL" id="ABK18529.1"/>
    </source>
</evidence>
<evidence type="ECO:0000256" key="11">
    <source>
        <dbReference type="PIRSR" id="PIRSR006816-1"/>
    </source>
</evidence>
<dbReference type="Proteomes" id="UP000001784">
    <property type="component" value="Chromosome"/>
</dbReference>
<dbReference type="Pfam" id="PF00175">
    <property type="entry name" value="NAD_binding_1"/>
    <property type="match status" value="1"/>
</dbReference>
<proteinExistence type="inferred from homology"/>
<evidence type="ECO:0000313" key="15">
    <source>
        <dbReference type="Proteomes" id="UP000001784"/>
    </source>
</evidence>
<evidence type="ECO:0000256" key="10">
    <source>
        <dbReference type="ARBA" id="ARBA00034078"/>
    </source>
</evidence>
<sequence length="290" mass="31640">MPKFQENALILDHREVADRTWLMRLMSPKIALEARAGQFVMVRVRDGIDPLLRRPLSFHRTFPEEGCIELLYRVVGKGTLLLSKTVPGMNLDLLGPLGNGFDLPAPDARGPIALIAGGIGIAPLFDLMERIALSNPAFDPQQMNLFYGTRTVAELLALSYFGALGVRVHWSTDDGSFGHKGHVTRMFAQFAEDSAFRPESLYACGPLEMQFHVARWALAHDVPAQLSLESLMACGLGACLGCALPAASPDDPAADGYVHVCMDGPIFPAGAVQWQKLQVHRPPPPIFLSD</sequence>
<keyword evidence="5 12" id="KW-0479">Metal-binding</keyword>
<name>A0LM77_SYNFM</name>
<dbReference type="STRING" id="335543.Sfum_2851"/>
<dbReference type="KEGG" id="sfu:Sfum_2851"/>
<comment type="similarity">
    <text evidence="1">Belongs to the PyrK family.</text>
</comment>
<keyword evidence="4 12" id="KW-0001">2Fe-2S</keyword>
<dbReference type="PROSITE" id="PS51384">
    <property type="entry name" value="FAD_FR"/>
    <property type="match status" value="1"/>
</dbReference>
<keyword evidence="9 12" id="KW-0411">Iron-sulfur</keyword>
<comment type="cofactor">
    <cofactor evidence="11">
        <name>FAD</name>
        <dbReference type="ChEBI" id="CHEBI:57692"/>
    </cofactor>
    <text evidence="11">Binds 1 FAD per subunit.</text>
</comment>
<comment type="cofactor">
    <cofactor evidence="10">
        <name>[2Fe-2S] cluster</name>
        <dbReference type="ChEBI" id="CHEBI:190135"/>
    </cofactor>
</comment>
<evidence type="ECO:0000256" key="6">
    <source>
        <dbReference type="ARBA" id="ARBA00022827"/>
    </source>
</evidence>
<comment type="cofactor">
    <cofactor evidence="12">
        <name>[2Fe-2S] cluster</name>
        <dbReference type="ChEBI" id="CHEBI:190135"/>
    </cofactor>
    <text evidence="12">Binds 1 [2Fe-2S] cluster per subunit.</text>
</comment>
<feature type="binding site" evidence="12">
    <location>
        <position position="261"/>
    </location>
    <ligand>
        <name>[2Fe-2S] cluster</name>
        <dbReference type="ChEBI" id="CHEBI:190135"/>
    </ligand>
</feature>
<evidence type="ECO:0000256" key="9">
    <source>
        <dbReference type="ARBA" id="ARBA00023014"/>
    </source>
</evidence>
<accession>A0LM77</accession>
<dbReference type="Pfam" id="PF10418">
    <property type="entry name" value="DHODB_Fe-S_bind"/>
    <property type="match status" value="1"/>
</dbReference>
<dbReference type="eggNOG" id="COG0543">
    <property type="taxonomic scope" value="Bacteria"/>
</dbReference>
<dbReference type="InterPro" id="IPR039261">
    <property type="entry name" value="FNR_nucleotide-bd"/>
</dbReference>
<dbReference type="AlphaFoldDB" id="A0LM77"/>
<evidence type="ECO:0000256" key="1">
    <source>
        <dbReference type="ARBA" id="ARBA00006422"/>
    </source>
</evidence>
<organism evidence="14 15">
    <name type="scientific">Syntrophobacter fumaroxidans (strain DSM 10017 / MPOB)</name>
    <dbReference type="NCBI Taxonomy" id="335543"/>
    <lineage>
        <taxon>Bacteria</taxon>
        <taxon>Pseudomonadati</taxon>
        <taxon>Thermodesulfobacteriota</taxon>
        <taxon>Syntrophobacteria</taxon>
        <taxon>Syntrophobacterales</taxon>
        <taxon>Syntrophobacteraceae</taxon>
        <taxon>Syntrophobacter</taxon>
    </lineage>
</organism>
<dbReference type="PRINTS" id="PR00406">
    <property type="entry name" value="CYTB5RDTASE"/>
</dbReference>
<evidence type="ECO:0000256" key="3">
    <source>
        <dbReference type="ARBA" id="ARBA00022630"/>
    </source>
</evidence>
<evidence type="ECO:0000259" key="13">
    <source>
        <dbReference type="PROSITE" id="PS51384"/>
    </source>
</evidence>
<dbReference type="RefSeq" id="WP_011699694.1">
    <property type="nucleotide sequence ID" value="NC_008554.1"/>
</dbReference>
<evidence type="ECO:0000256" key="7">
    <source>
        <dbReference type="ARBA" id="ARBA00022982"/>
    </source>
</evidence>
<evidence type="ECO:0000256" key="2">
    <source>
        <dbReference type="ARBA" id="ARBA00022448"/>
    </source>
</evidence>
<keyword evidence="2" id="KW-0813">Transport</keyword>
<evidence type="ECO:0000256" key="5">
    <source>
        <dbReference type="ARBA" id="ARBA00022723"/>
    </source>
</evidence>
<dbReference type="PANTHER" id="PTHR43513:SF3">
    <property type="entry name" value="DIHYDROOROTATE DEHYDROGENASE B (NAD(+)), ELECTRON TRANSFER SUBUNIT-RELATED"/>
    <property type="match status" value="1"/>
</dbReference>
<dbReference type="InterPro" id="IPR037117">
    <property type="entry name" value="Dihydroorotate_DH_ele_sf"/>
</dbReference>